<name>A0AAU7X649_9HYPH</name>
<gene>
    <name evidence="7" type="ORF">ABS361_14660</name>
</gene>
<dbReference type="InterPro" id="IPR023753">
    <property type="entry name" value="FAD/NAD-binding_dom"/>
</dbReference>
<comment type="similarity">
    <text evidence="2">Belongs to the FAD-dependent oxidoreductase family.</text>
</comment>
<dbReference type="Gene3D" id="3.50.50.60">
    <property type="entry name" value="FAD/NAD(P)-binding domain"/>
    <property type="match status" value="2"/>
</dbReference>
<dbReference type="SUPFAM" id="SSF51905">
    <property type="entry name" value="FAD/NAD(P)-binding domain"/>
    <property type="match status" value="2"/>
</dbReference>
<evidence type="ECO:0000256" key="3">
    <source>
        <dbReference type="ARBA" id="ARBA00022630"/>
    </source>
</evidence>
<evidence type="ECO:0000256" key="4">
    <source>
        <dbReference type="ARBA" id="ARBA00022827"/>
    </source>
</evidence>
<evidence type="ECO:0000313" key="7">
    <source>
        <dbReference type="EMBL" id="XBY43329.1"/>
    </source>
</evidence>
<dbReference type="RefSeq" id="WP_407048429.1">
    <property type="nucleotide sequence ID" value="NZ_CP158568.1"/>
</dbReference>
<evidence type="ECO:0000259" key="5">
    <source>
        <dbReference type="Pfam" id="PF07992"/>
    </source>
</evidence>
<keyword evidence="4" id="KW-0274">FAD</keyword>
<dbReference type="PANTHER" id="PTHR43429:SF3">
    <property type="entry name" value="NITRITE REDUCTASE [NAD(P)H]"/>
    <property type="match status" value="1"/>
</dbReference>
<dbReference type="KEGG" id="mflg:ABS361_14660"/>
<dbReference type="Gene3D" id="3.30.390.30">
    <property type="match status" value="1"/>
</dbReference>
<dbReference type="InterPro" id="IPR016156">
    <property type="entry name" value="FAD/NAD-linked_Rdtase_dimer_sf"/>
</dbReference>
<dbReference type="PRINTS" id="PR00411">
    <property type="entry name" value="PNDRDTASEI"/>
</dbReference>
<feature type="domain" description="NADH-rubredoxin oxidoreductase C-terminal" evidence="6">
    <location>
        <begin position="331"/>
        <end position="398"/>
    </location>
</feature>
<dbReference type="Pfam" id="PF07992">
    <property type="entry name" value="Pyr_redox_2"/>
    <property type="match status" value="1"/>
</dbReference>
<proteinExistence type="inferred from homology"/>
<dbReference type="GO" id="GO:0016491">
    <property type="term" value="F:oxidoreductase activity"/>
    <property type="evidence" value="ECO:0007669"/>
    <property type="project" value="InterPro"/>
</dbReference>
<accession>A0AAU7X649</accession>
<evidence type="ECO:0000256" key="2">
    <source>
        <dbReference type="ARBA" id="ARBA00006442"/>
    </source>
</evidence>
<dbReference type="PANTHER" id="PTHR43429">
    <property type="entry name" value="PYRIDINE NUCLEOTIDE-DISULFIDE OXIDOREDUCTASE DOMAIN-CONTAINING"/>
    <property type="match status" value="1"/>
</dbReference>
<evidence type="ECO:0000259" key="6">
    <source>
        <dbReference type="Pfam" id="PF18267"/>
    </source>
</evidence>
<reference evidence="7" key="1">
    <citation type="submission" date="2024-06" db="EMBL/GenBank/DDBJ databases">
        <title>Methylostella associata gen. nov., sp. nov., a novel Ancalomicrobiaceae-affiliated facultatively methylotrophic bacteria that feed on methanotrophs of the genus Methylococcus.</title>
        <authorList>
            <person name="Saltykova V."/>
            <person name="Danilova O.V."/>
            <person name="Oshkin I.Y."/>
            <person name="Belova S.E."/>
            <person name="Pimenov N.V."/>
            <person name="Dedysh S.N."/>
        </authorList>
    </citation>
    <scope>NUCLEOTIDE SEQUENCE</scope>
    <source>
        <strain evidence="7">S20</strain>
    </source>
</reference>
<protein>
    <submittedName>
        <fullName evidence="7">FAD-dependent oxidoreductase</fullName>
    </submittedName>
</protein>
<dbReference type="InterPro" id="IPR050260">
    <property type="entry name" value="FAD-bd_OxRdtase"/>
</dbReference>
<dbReference type="Pfam" id="PF18267">
    <property type="entry name" value="Rubredoxin_C"/>
    <property type="match status" value="1"/>
</dbReference>
<keyword evidence="3" id="KW-0285">Flavoprotein</keyword>
<organism evidence="7">
    <name type="scientific">Methyloraptor flagellatus</name>
    <dbReference type="NCBI Taxonomy" id="3162530"/>
    <lineage>
        <taxon>Bacteria</taxon>
        <taxon>Pseudomonadati</taxon>
        <taxon>Pseudomonadota</taxon>
        <taxon>Alphaproteobacteria</taxon>
        <taxon>Hyphomicrobiales</taxon>
        <taxon>Ancalomicrobiaceae</taxon>
        <taxon>Methyloraptor</taxon>
    </lineage>
</organism>
<dbReference type="AlphaFoldDB" id="A0AAU7X649"/>
<feature type="domain" description="FAD/NAD(P)-binding" evidence="5">
    <location>
        <begin position="19"/>
        <end position="308"/>
    </location>
</feature>
<dbReference type="InterPro" id="IPR036188">
    <property type="entry name" value="FAD/NAD-bd_sf"/>
</dbReference>
<evidence type="ECO:0000256" key="1">
    <source>
        <dbReference type="ARBA" id="ARBA00001974"/>
    </source>
</evidence>
<dbReference type="EMBL" id="CP158568">
    <property type="protein sequence ID" value="XBY43329.1"/>
    <property type="molecule type" value="Genomic_DNA"/>
</dbReference>
<dbReference type="PRINTS" id="PR00368">
    <property type="entry name" value="FADPNR"/>
</dbReference>
<sequence>MNAALAPLSGSLAGASRERLLVVGNGMAAHRLLDRLTGSDAAARFAITVVGAEPVAAYNRVLLSAVLAGETTRAAIGFGSEAWYAARGITALVGDGVAAIDRTARTATLASGRVLGWDRLVLATGSRAIRLPMPGADLAGVVTFRDLADLDAIEAFAATGRPAVVIGGGLLGIEAAFGLAAKGIAVTLVHLMDRLMERQLDPRGAALVARALTRLDVRVELGATSQAIEGDTRVQGLRLGDGRVLPAGLVVMAVGVRPETALAAEAGLAVGRGIAIDDGLRTSDDRIFAIGECAEHRAQTYGLVAPAYDMAETLAATLIGRNATFEGAVLATNLKVSGLPVFSAGDFQGVAGTETIVFEDRPLGHYRKLVVAGDRLVGVVMVGETTDGPWYLDLIRDGASIAAIRRDLVCGRPFCEAA</sequence>
<dbReference type="InterPro" id="IPR041575">
    <property type="entry name" value="Rubredoxin_C"/>
</dbReference>
<comment type="cofactor">
    <cofactor evidence="1">
        <name>FAD</name>
        <dbReference type="ChEBI" id="CHEBI:57692"/>
    </cofactor>
</comment>